<dbReference type="InterPro" id="IPR034907">
    <property type="entry name" value="NDK-like_dom"/>
</dbReference>
<dbReference type="AlphaFoldDB" id="A0A199NXH9"/>
<evidence type="ECO:0000313" key="2">
    <source>
        <dbReference type="EMBL" id="OAX53490.1"/>
    </source>
</evidence>
<feature type="domain" description="Nucleoside diphosphate kinase-like" evidence="1">
    <location>
        <begin position="54"/>
        <end position="194"/>
    </location>
</feature>
<dbReference type="Pfam" id="PF00334">
    <property type="entry name" value="NDK"/>
    <property type="match status" value="1"/>
</dbReference>
<organism evidence="2 3">
    <name type="scientific">Xanthomonas graminis pv. poae</name>
    <dbReference type="NCBI Taxonomy" id="227946"/>
    <lineage>
        <taxon>Bacteria</taxon>
        <taxon>Pseudomonadati</taxon>
        <taxon>Pseudomonadota</taxon>
        <taxon>Gammaproteobacteria</taxon>
        <taxon>Lysobacterales</taxon>
        <taxon>Lysobacteraceae</taxon>
        <taxon>Xanthomonas</taxon>
        <taxon>Xanthomonas translucens group</taxon>
        <taxon>Xanthomonas graminis</taxon>
    </lineage>
</organism>
<sequence length="325" mass="35983">MLLDGRYAPSFPDALTEMDSKALLYALDPYFWEGWEDLTAVVGTAAYELAHTYSLVLLRPDSLAARKAEAVLDWLPDNGFVVVDCISLGVDRHQVRALWQYQWNNAIRERKEACDALMQSGPSLLLIIRSDTASVLPDSTAARFARLKGAADPALRRPGDLRLRLGHKSRMLSYLHSPDEPADFVRELAILLDSAQRRVLGKKITCVAPAVTSQQLAGMVASAYSQTAHNALDLAASLDRIQAVALSATEPTDRDRLSLLCLIDKARRGERVDWRDLFSLLDMRDAAYEPWDRITIAGHLIAMDLPGKQNVLAHPASRVARRDAG</sequence>
<comment type="caution">
    <text evidence="2">The sequence shown here is derived from an EMBL/GenBank/DDBJ whole genome shotgun (WGS) entry which is preliminary data.</text>
</comment>
<accession>A0A199NXH9</accession>
<proteinExistence type="predicted"/>
<protein>
    <recommendedName>
        <fullName evidence="1">Nucleoside diphosphate kinase-like domain-containing protein</fullName>
    </recommendedName>
</protein>
<dbReference type="InterPro" id="IPR036850">
    <property type="entry name" value="NDK-like_dom_sf"/>
</dbReference>
<evidence type="ECO:0000313" key="3">
    <source>
        <dbReference type="Proteomes" id="UP000093858"/>
    </source>
</evidence>
<dbReference type="EMBL" id="LWSU01000274">
    <property type="protein sequence ID" value="OAX53490.1"/>
    <property type="molecule type" value="Genomic_DNA"/>
</dbReference>
<dbReference type="Gene3D" id="3.30.70.141">
    <property type="entry name" value="Nucleoside diphosphate kinase-like domain"/>
    <property type="match status" value="1"/>
</dbReference>
<dbReference type="RefSeq" id="WP_064542360.1">
    <property type="nucleotide sequence ID" value="NZ_LWSU01000274.1"/>
</dbReference>
<name>A0A199NXH9_9XANT</name>
<dbReference type="Proteomes" id="UP000093858">
    <property type="component" value="Unassembled WGS sequence"/>
</dbReference>
<reference evidence="2 3" key="1">
    <citation type="submission" date="2016-04" db="EMBL/GenBank/DDBJ databases">
        <title>Xanthomonas translucens phylogeny.</title>
        <authorList>
            <person name="Langlois P."/>
        </authorList>
    </citation>
    <scope>NUCLEOTIDE SEQUENCE [LARGE SCALE GENOMIC DNA]</scope>
    <source>
        <strain evidence="2 3">B99</strain>
    </source>
</reference>
<gene>
    <name evidence="2" type="ORF">A6R73_07190</name>
</gene>
<dbReference type="SUPFAM" id="SSF54919">
    <property type="entry name" value="Nucleoside diphosphate kinase, NDK"/>
    <property type="match status" value="1"/>
</dbReference>
<evidence type="ECO:0000259" key="1">
    <source>
        <dbReference type="Pfam" id="PF00334"/>
    </source>
</evidence>